<dbReference type="GO" id="GO:0006629">
    <property type="term" value="P:lipid metabolic process"/>
    <property type="evidence" value="ECO:0007669"/>
    <property type="project" value="InterPro"/>
</dbReference>
<dbReference type="EMBL" id="CP018906">
    <property type="protein sequence ID" value="AQW20624.1"/>
    <property type="molecule type" value="Genomic_DNA"/>
</dbReference>
<dbReference type="SUPFAM" id="SSF51695">
    <property type="entry name" value="PLC-like phosphodiesterases"/>
    <property type="match status" value="1"/>
</dbReference>
<dbReference type="AlphaFoldDB" id="A0A1S6QG86"/>
<keyword evidence="3" id="KW-1185">Reference proteome</keyword>
<dbReference type="InterPro" id="IPR030395">
    <property type="entry name" value="GP_PDE_dom"/>
</dbReference>
<dbReference type="Proteomes" id="UP000030361">
    <property type="component" value="Chromosome"/>
</dbReference>
<dbReference type="Pfam" id="PF03009">
    <property type="entry name" value="GDPD"/>
    <property type="match status" value="1"/>
</dbReference>
<dbReference type="PANTHER" id="PTHR46211:SF1">
    <property type="entry name" value="GLYCEROPHOSPHODIESTER PHOSPHODIESTERASE, CYTOPLASMIC"/>
    <property type="match status" value="1"/>
</dbReference>
<dbReference type="Gene3D" id="3.20.20.190">
    <property type="entry name" value="Phosphatidylinositol (PI) phosphodiesterase"/>
    <property type="match status" value="1"/>
</dbReference>
<evidence type="ECO:0000259" key="1">
    <source>
        <dbReference type="PROSITE" id="PS51704"/>
    </source>
</evidence>
<protein>
    <submittedName>
        <fullName evidence="2">Glycerophosphodiester phosphodiesterase</fullName>
    </submittedName>
</protein>
<dbReference type="PROSITE" id="PS51704">
    <property type="entry name" value="GP_PDE"/>
    <property type="match status" value="1"/>
</dbReference>
<dbReference type="eggNOG" id="COG0584">
    <property type="taxonomic scope" value="Bacteria"/>
</dbReference>
<dbReference type="KEGG" id="lcu:PL11_001195"/>
<evidence type="ECO:0000313" key="2">
    <source>
        <dbReference type="EMBL" id="AQW20624.1"/>
    </source>
</evidence>
<dbReference type="InterPro" id="IPR017946">
    <property type="entry name" value="PLC-like_Pdiesterase_TIM-brl"/>
</dbReference>
<dbReference type="OrthoDB" id="384721at2"/>
<reference evidence="2 3" key="1">
    <citation type="journal article" date="2015" name="Genome Announc.">
        <title>Genome Sequence of Lactobacillus curieae CCTCC M 2011381T, a Novel Producer of Gamma-aminobutyric Acid.</title>
        <authorList>
            <person name="Wang Y."/>
            <person name="Wang Y."/>
            <person name="Lang C."/>
            <person name="Wei D."/>
            <person name="Xu P."/>
            <person name="Xie J."/>
        </authorList>
    </citation>
    <scope>NUCLEOTIDE SEQUENCE [LARGE SCALE GENOMIC DNA]</scope>
    <source>
        <strain evidence="2 3">CCTCC M 2011381</strain>
    </source>
</reference>
<feature type="domain" description="GP-PDE" evidence="1">
    <location>
        <begin position="5"/>
        <end position="225"/>
    </location>
</feature>
<name>A0A1S6QG86_9LACO</name>
<accession>A0A1S6QG86</accession>
<proteinExistence type="predicted"/>
<organism evidence="2 3">
    <name type="scientific">Lentilactobacillus curieae</name>
    <dbReference type="NCBI Taxonomy" id="1138822"/>
    <lineage>
        <taxon>Bacteria</taxon>
        <taxon>Bacillati</taxon>
        <taxon>Bacillota</taxon>
        <taxon>Bacilli</taxon>
        <taxon>Lactobacillales</taxon>
        <taxon>Lactobacillaceae</taxon>
        <taxon>Lentilactobacillus</taxon>
    </lineage>
</organism>
<gene>
    <name evidence="2" type="ORF">PL11_001195</name>
</gene>
<evidence type="ECO:0000313" key="3">
    <source>
        <dbReference type="Proteomes" id="UP000030361"/>
    </source>
</evidence>
<dbReference type="RefSeq" id="WP_035165739.1">
    <property type="nucleotide sequence ID" value="NZ_CP018906.1"/>
</dbReference>
<sequence>MNNKTLIFGHRGFPARFPENSLAGFEYAIDHGIDGLEFDVHLTKDGVPVVIHDEKINRTTNGKGRVFDYDFQDLRKFKLANGEPIPSLSEFLSLVQNFDGLLNLEFKTNKIHYPNIEPKVLAMVRAANLKRDVIYSSFNIDSLRIARQIAAAGNYCFLSDHRIQNPGEFVITEGLSGLHLHHYQPVSGVKERIWTVDDGRKMATLFSKGVAGLITDDFEKAQQVRHFVQTGDLHKSSTMTAG</sequence>
<dbReference type="GO" id="GO:0008081">
    <property type="term" value="F:phosphoric diester hydrolase activity"/>
    <property type="evidence" value="ECO:0007669"/>
    <property type="project" value="InterPro"/>
</dbReference>
<dbReference type="PANTHER" id="PTHR46211">
    <property type="entry name" value="GLYCEROPHOSPHORYL DIESTER PHOSPHODIESTERASE"/>
    <property type="match status" value="1"/>
</dbReference>